<evidence type="ECO:0008006" key="8">
    <source>
        <dbReference type="Google" id="ProtNLM"/>
    </source>
</evidence>
<evidence type="ECO:0000256" key="1">
    <source>
        <dbReference type="ARBA" id="ARBA00023157"/>
    </source>
</evidence>
<feature type="region of interest" description="Disordered" evidence="2">
    <location>
        <begin position="174"/>
        <end position="196"/>
    </location>
</feature>
<feature type="non-terminal residue" evidence="6">
    <location>
        <position position="647"/>
    </location>
</feature>
<feature type="transmembrane region" description="Helical" evidence="3">
    <location>
        <begin position="234"/>
        <end position="256"/>
    </location>
</feature>
<reference evidence="6 7" key="1">
    <citation type="submission" date="2022-05" db="EMBL/GenBank/DDBJ databases">
        <authorList>
            <consortium name="Genoscope - CEA"/>
            <person name="William W."/>
        </authorList>
    </citation>
    <scope>NUCLEOTIDE SEQUENCE [LARGE SCALE GENOMIC DNA]</scope>
</reference>
<dbReference type="InterPro" id="IPR002181">
    <property type="entry name" value="Fibrinogen_a/b/g_C_dom"/>
</dbReference>
<dbReference type="NCBIfam" id="NF040941">
    <property type="entry name" value="GGGWT_bact"/>
    <property type="match status" value="1"/>
</dbReference>
<dbReference type="InterPro" id="IPR036056">
    <property type="entry name" value="Fibrinogen-like_C"/>
</dbReference>
<protein>
    <recommendedName>
        <fullName evidence="8">Fibrinogen C-terminal domain-containing protein</fullName>
    </recommendedName>
</protein>
<gene>
    <name evidence="6" type="ORF">PMEA_00026295</name>
</gene>
<dbReference type="Gene3D" id="2.60.120.1000">
    <property type="match status" value="1"/>
</dbReference>
<dbReference type="Pfam" id="PF00147">
    <property type="entry name" value="Fibrinogen_C"/>
    <property type="match status" value="1"/>
</dbReference>
<proteinExistence type="predicted"/>
<keyword evidence="3" id="KW-0812">Transmembrane</keyword>
<keyword evidence="3" id="KW-1133">Transmembrane helix</keyword>
<keyword evidence="1" id="KW-1015">Disulfide bond</keyword>
<sequence>MCLERAQKTLVLYSAETDFHCHKKQGRTFHMVTVSNSSGEAVVQYFSSQTDEQPDACGSFVRLKKDDNSKLVGICKDWGLVSGKYLVGKWGNGEDEDRLYQFPAFGQPSIILSIPNKLSNENMKHDCVVFQGFELIGHITKTLYTDEISCGLRCLQDEKCQSYNSKSEANDAKKECQLSNQTKKSSPENLRRNPRSTYYGRGTVVHFLNLNLNFQNQELSNNYAKGTTNRIRPLWRVLFLSLIFSSFQMIILPFSYADKRAWDSVHPAFSCKEILDSGHSKGDGEYWIDPGKSGNPLKVYCDMSRSGGGWLLVSNVEFGSPSPKVSVETSYRGIGRSHMVLQKSAMKELRKHLSFTQLRFHCHKKQGRTFHVVTASNSSGEAVVRYFSGQIDEQPDACGSFVRVTRDDNSMLAGICKDWGRLVSGEYQVGKWGSGEDQERLYKYSVLRKSRYHLRIQLHNVDDLEKMECDDRHGHNNDTNGDFWRVFVRYDENMKHVCVVFQGFELIGHITKTLNAGEISCGLRCLQDEKCPSYNSKSDVSDAKKECQLSNQTKKSSPENLRRNPLRFILGWLLVSNVKFGSPSLMVSIETSYYGIGKSHMVLQKRAMNELRRHLFFTQLRMTSTATRNRDARSTWSQLPTALVKLW</sequence>
<dbReference type="PROSITE" id="PS51406">
    <property type="entry name" value="FIBRINOGEN_C_2"/>
    <property type="match status" value="1"/>
</dbReference>
<evidence type="ECO:0000313" key="7">
    <source>
        <dbReference type="Proteomes" id="UP001159428"/>
    </source>
</evidence>
<dbReference type="SUPFAM" id="SSF56496">
    <property type="entry name" value="Fibrinogen C-terminal domain-like"/>
    <property type="match status" value="1"/>
</dbReference>
<dbReference type="GO" id="GO:0005615">
    <property type="term" value="C:extracellular space"/>
    <property type="evidence" value="ECO:0007669"/>
    <property type="project" value="TreeGrafter"/>
</dbReference>
<evidence type="ECO:0000259" key="4">
    <source>
        <dbReference type="PROSITE" id="PS50948"/>
    </source>
</evidence>
<feature type="domain" description="Fibrinogen C-terminal" evidence="5">
    <location>
        <begin position="262"/>
        <end position="320"/>
    </location>
</feature>
<dbReference type="PANTHER" id="PTHR16146">
    <property type="entry name" value="INTELECTIN"/>
    <property type="match status" value="1"/>
</dbReference>
<evidence type="ECO:0000259" key="5">
    <source>
        <dbReference type="PROSITE" id="PS51406"/>
    </source>
</evidence>
<feature type="domain" description="Apple" evidence="4">
    <location>
        <begin position="127"/>
        <end position="203"/>
    </location>
</feature>
<dbReference type="PANTHER" id="PTHR16146:SF46">
    <property type="entry name" value="INTELECTIN-1A-RELATED"/>
    <property type="match status" value="1"/>
</dbReference>
<dbReference type="Pfam" id="PF00024">
    <property type="entry name" value="PAN_1"/>
    <property type="match status" value="1"/>
</dbReference>
<dbReference type="Proteomes" id="UP001159428">
    <property type="component" value="Unassembled WGS sequence"/>
</dbReference>
<name>A0AAU9VW47_9CNID</name>
<dbReference type="AlphaFoldDB" id="A0AAU9VW47"/>
<keyword evidence="7" id="KW-1185">Reference proteome</keyword>
<evidence type="ECO:0000313" key="6">
    <source>
        <dbReference type="EMBL" id="CAH3039710.1"/>
    </source>
</evidence>
<evidence type="ECO:0000256" key="3">
    <source>
        <dbReference type="SAM" id="Phobius"/>
    </source>
</evidence>
<accession>A0AAU9VW47</accession>
<dbReference type="InterPro" id="IPR003609">
    <property type="entry name" value="Pan_app"/>
</dbReference>
<organism evidence="6 7">
    <name type="scientific">Pocillopora meandrina</name>
    <dbReference type="NCBI Taxonomy" id="46732"/>
    <lineage>
        <taxon>Eukaryota</taxon>
        <taxon>Metazoa</taxon>
        <taxon>Cnidaria</taxon>
        <taxon>Anthozoa</taxon>
        <taxon>Hexacorallia</taxon>
        <taxon>Scleractinia</taxon>
        <taxon>Astrocoeniina</taxon>
        <taxon>Pocilloporidae</taxon>
        <taxon>Pocillopora</taxon>
    </lineage>
</organism>
<dbReference type="PROSITE" id="PS50948">
    <property type="entry name" value="PAN"/>
    <property type="match status" value="1"/>
</dbReference>
<dbReference type="GO" id="GO:0070492">
    <property type="term" value="F:oligosaccharide binding"/>
    <property type="evidence" value="ECO:0007669"/>
    <property type="project" value="TreeGrafter"/>
</dbReference>
<keyword evidence="3" id="KW-0472">Membrane</keyword>
<dbReference type="EMBL" id="CALNXJ010000005">
    <property type="protein sequence ID" value="CAH3039710.1"/>
    <property type="molecule type" value="Genomic_DNA"/>
</dbReference>
<evidence type="ECO:0000256" key="2">
    <source>
        <dbReference type="SAM" id="MobiDB-lite"/>
    </source>
</evidence>
<comment type="caution">
    <text evidence="6">The sequence shown here is derived from an EMBL/GenBank/DDBJ whole genome shotgun (WGS) entry which is preliminary data.</text>
</comment>